<evidence type="ECO:0000256" key="2">
    <source>
        <dbReference type="ARBA" id="ARBA00008335"/>
    </source>
</evidence>
<dbReference type="InterPro" id="IPR036259">
    <property type="entry name" value="MFS_trans_sf"/>
</dbReference>
<dbReference type="OrthoDB" id="10021397at2759"/>
<feature type="transmembrane region" description="Helical" evidence="9">
    <location>
        <begin position="470"/>
        <end position="491"/>
    </location>
</feature>
<dbReference type="PANTHER" id="PTHR23501">
    <property type="entry name" value="MAJOR FACILITATOR SUPERFAMILY"/>
    <property type="match status" value="1"/>
</dbReference>
<feature type="transmembrane region" description="Helical" evidence="9">
    <location>
        <begin position="266"/>
        <end position="288"/>
    </location>
</feature>
<feature type="transmembrane region" description="Helical" evidence="9">
    <location>
        <begin position="113"/>
        <end position="131"/>
    </location>
</feature>
<comment type="similarity">
    <text evidence="2">Belongs to the major facilitator superfamily.</text>
</comment>
<feature type="transmembrane region" description="Helical" evidence="9">
    <location>
        <begin position="300"/>
        <end position="319"/>
    </location>
</feature>
<evidence type="ECO:0000256" key="6">
    <source>
        <dbReference type="ARBA" id="ARBA00023136"/>
    </source>
</evidence>
<feature type="transmembrane region" description="Helical" evidence="9">
    <location>
        <begin position="169"/>
        <end position="190"/>
    </location>
</feature>
<feature type="region of interest" description="Disordered" evidence="8">
    <location>
        <begin position="1"/>
        <end position="68"/>
    </location>
</feature>
<feature type="domain" description="Major facilitator superfamily (MFS) profile" evidence="10">
    <location>
        <begin position="79"/>
        <end position="571"/>
    </location>
</feature>
<dbReference type="GO" id="GO:0005886">
    <property type="term" value="C:plasma membrane"/>
    <property type="evidence" value="ECO:0007669"/>
    <property type="project" value="TreeGrafter"/>
</dbReference>
<feature type="transmembrane region" description="Helical" evidence="9">
    <location>
        <begin position="437"/>
        <end position="458"/>
    </location>
</feature>
<keyword evidence="6 9" id="KW-0472">Membrane</keyword>
<dbReference type="InterPro" id="IPR020846">
    <property type="entry name" value="MFS_dom"/>
</dbReference>
<dbReference type="PROSITE" id="PS50850">
    <property type="entry name" value="MFS"/>
    <property type="match status" value="1"/>
</dbReference>
<sequence length="593" mass="63769">MIRMQNPGAEHATQTESLASCPHTMQEPLKRGSEDDDTPSSNTMNSSSETATPESVETPETPDTTNAPQFKRDWRFWALLGSISLASLLTALEGTITSTALPSIVADLGGGHLYIWVVNGYMFAMTAMQPLYGQLANVFGRRWPMIIATALFVLGSGICGGANNIGTLIFGRILQGIGASGTTVLTETIICDVVPLRERGKFLAIVMGMIFLGTALGPFFAGLIVQYSTWRWTFYLALPVGGAALIALFFFLNVRYNKEENLATRIVTIDWAGNVIFIAAITSVLLGLSWAGGLYPWSSYQVLAPLLVGMAGLGGFLAFEGSRFAPNPTVPLHLFSNRTSLGVLIMTFFSGMVTIWELYFIPVYFQGVLGSSPSLSGLQILATVLSILPAAAIGGGLMTKLGIYKPIHYASWAITLVGLGLFALLDRNSNTGSWVGFQIIYSMGAGMLIPTLLPALLAPLSESDTALATATWSFIRSFGMVWGTAIPAAIFNTRSDELAPKLIHDAALRAELSAGQAYEHATSAFLDTLSQVSRVEVTEVFGQSLRRTWLVSLAFAGVGFLAVNLLKEVPMRNELETDFGIAEKEKPKASEEP</sequence>
<dbReference type="InterPro" id="IPR011701">
    <property type="entry name" value="MFS"/>
</dbReference>
<feature type="compositionally biased region" description="Polar residues" evidence="8">
    <location>
        <begin position="39"/>
        <end position="55"/>
    </location>
</feature>
<keyword evidence="5 9" id="KW-1133">Transmembrane helix</keyword>
<evidence type="ECO:0000313" key="12">
    <source>
        <dbReference type="Proteomes" id="UP000224080"/>
    </source>
</evidence>
<dbReference type="PANTHER" id="PTHR23501:SF187">
    <property type="entry name" value="MAJOR FACILITATOR SUPERFAMILY (MFS) PROFILE DOMAIN-CONTAINING PROTEIN"/>
    <property type="match status" value="1"/>
</dbReference>
<evidence type="ECO:0000256" key="3">
    <source>
        <dbReference type="ARBA" id="ARBA00022448"/>
    </source>
</evidence>
<accession>A0A2B7XJ15</accession>
<dbReference type="EMBL" id="PDNC01000007">
    <property type="protein sequence ID" value="PGH08920.1"/>
    <property type="molecule type" value="Genomic_DNA"/>
</dbReference>
<feature type="transmembrane region" description="Helical" evidence="9">
    <location>
        <begin position="377"/>
        <end position="397"/>
    </location>
</feature>
<evidence type="ECO:0000256" key="1">
    <source>
        <dbReference type="ARBA" id="ARBA00004141"/>
    </source>
</evidence>
<reference evidence="11 12" key="1">
    <citation type="submission" date="2017-10" db="EMBL/GenBank/DDBJ databases">
        <title>Comparative genomics in systemic dimorphic fungi from Ajellomycetaceae.</title>
        <authorList>
            <person name="Munoz J.F."/>
            <person name="Mcewen J.G."/>
            <person name="Clay O.K."/>
            <person name="Cuomo C.A."/>
        </authorList>
    </citation>
    <scope>NUCLEOTIDE SEQUENCE [LARGE SCALE GENOMIC DNA]</scope>
    <source>
        <strain evidence="11 12">UAMH130</strain>
    </source>
</reference>
<dbReference type="GO" id="GO:0022857">
    <property type="term" value="F:transmembrane transporter activity"/>
    <property type="evidence" value="ECO:0007669"/>
    <property type="project" value="InterPro"/>
</dbReference>
<evidence type="ECO:0000256" key="9">
    <source>
        <dbReference type="SAM" id="Phobius"/>
    </source>
</evidence>
<feature type="transmembrane region" description="Helical" evidence="9">
    <location>
        <begin position="143"/>
        <end position="163"/>
    </location>
</feature>
<evidence type="ECO:0000313" key="11">
    <source>
        <dbReference type="EMBL" id="PGH08920.1"/>
    </source>
</evidence>
<keyword evidence="7" id="KW-0325">Glycoprotein</keyword>
<dbReference type="Pfam" id="PF07690">
    <property type="entry name" value="MFS_1"/>
    <property type="match status" value="1"/>
</dbReference>
<proteinExistence type="inferred from homology"/>
<evidence type="ECO:0000259" key="10">
    <source>
        <dbReference type="PROSITE" id="PS50850"/>
    </source>
</evidence>
<dbReference type="CDD" id="cd17502">
    <property type="entry name" value="MFS_Azr1_MDR_like"/>
    <property type="match status" value="1"/>
</dbReference>
<comment type="caution">
    <text evidence="11">The sequence shown here is derived from an EMBL/GenBank/DDBJ whole genome shotgun (WGS) entry which is preliminary data.</text>
</comment>
<dbReference type="SUPFAM" id="SSF103473">
    <property type="entry name" value="MFS general substrate transporter"/>
    <property type="match status" value="1"/>
</dbReference>
<dbReference type="Gene3D" id="1.20.1250.20">
    <property type="entry name" value="MFS general substrate transporter like domains"/>
    <property type="match status" value="1"/>
</dbReference>
<evidence type="ECO:0000256" key="7">
    <source>
        <dbReference type="ARBA" id="ARBA00023180"/>
    </source>
</evidence>
<feature type="transmembrane region" description="Helical" evidence="9">
    <location>
        <begin position="340"/>
        <end position="365"/>
    </location>
</feature>
<gene>
    <name evidence="11" type="ORF">GX51_00977</name>
</gene>
<organism evidence="11 12">
    <name type="scientific">Blastomyces parvus</name>
    <dbReference type="NCBI Taxonomy" id="2060905"/>
    <lineage>
        <taxon>Eukaryota</taxon>
        <taxon>Fungi</taxon>
        <taxon>Dikarya</taxon>
        <taxon>Ascomycota</taxon>
        <taxon>Pezizomycotina</taxon>
        <taxon>Eurotiomycetes</taxon>
        <taxon>Eurotiomycetidae</taxon>
        <taxon>Onygenales</taxon>
        <taxon>Ajellomycetaceae</taxon>
        <taxon>Blastomyces</taxon>
    </lineage>
</organism>
<keyword evidence="12" id="KW-1185">Reference proteome</keyword>
<dbReference type="Proteomes" id="UP000224080">
    <property type="component" value="Unassembled WGS sequence"/>
</dbReference>
<keyword evidence="4 9" id="KW-0812">Transmembrane</keyword>
<evidence type="ECO:0000256" key="5">
    <source>
        <dbReference type="ARBA" id="ARBA00022989"/>
    </source>
</evidence>
<protein>
    <recommendedName>
        <fullName evidence="10">Major facilitator superfamily (MFS) profile domain-containing protein</fullName>
    </recommendedName>
</protein>
<keyword evidence="3" id="KW-0813">Transport</keyword>
<dbReference type="PRINTS" id="PR01036">
    <property type="entry name" value="TCRTETB"/>
</dbReference>
<name>A0A2B7XJ15_9EURO</name>
<evidence type="ECO:0000256" key="8">
    <source>
        <dbReference type="SAM" id="MobiDB-lite"/>
    </source>
</evidence>
<comment type="subcellular location">
    <subcellularLocation>
        <location evidence="1">Membrane</location>
        <topology evidence="1">Multi-pass membrane protein</topology>
    </subcellularLocation>
</comment>
<evidence type="ECO:0000256" key="4">
    <source>
        <dbReference type="ARBA" id="ARBA00022692"/>
    </source>
</evidence>
<dbReference type="AlphaFoldDB" id="A0A2B7XJ15"/>
<feature type="transmembrane region" description="Helical" evidence="9">
    <location>
        <begin position="549"/>
        <end position="566"/>
    </location>
</feature>
<feature type="transmembrane region" description="Helical" evidence="9">
    <location>
        <begin position="409"/>
        <end position="425"/>
    </location>
</feature>
<dbReference type="Gene3D" id="1.20.1720.10">
    <property type="entry name" value="Multidrug resistance protein D"/>
    <property type="match status" value="1"/>
</dbReference>
<feature type="transmembrane region" description="Helical" evidence="9">
    <location>
        <begin position="76"/>
        <end position="101"/>
    </location>
</feature>
<feature type="transmembrane region" description="Helical" evidence="9">
    <location>
        <begin position="202"/>
        <end position="226"/>
    </location>
</feature>
<feature type="transmembrane region" description="Helical" evidence="9">
    <location>
        <begin position="232"/>
        <end position="254"/>
    </location>
</feature>